<reference evidence="1 2" key="1">
    <citation type="submission" date="2018-03" db="EMBL/GenBank/DDBJ databases">
        <title>Genomic Encyclopedia of Type Strains, Phase III (KMG-III): the genomes of soil and plant-associated and newly described type strains.</title>
        <authorList>
            <person name="Whitman W."/>
        </authorList>
    </citation>
    <scope>NUCLEOTIDE SEQUENCE [LARGE SCALE GENOMIC DNA]</scope>
    <source>
        <strain evidence="1 2">CGMCC 4.7104</strain>
    </source>
</reference>
<comment type="caution">
    <text evidence="1">The sequence shown here is derived from an EMBL/GenBank/DDBJ whole genome shotgun (WGS) entry which is preliminary data.</text>
</comment>
<keyword evidence="2" id="KW-1185">Reference proteome</keyword>
<dbReference type="GO" id="GO:0032259">
    <property type="term" value="P:methylation"/>
    <property type="evidence" value="ECO:0007669"/>
    <property type="project" value="UniProtKB-KW"/>
</dbReference>
<dbReference type="Pfam" id="PF04672">
    <property type="entry name" value="Methyltransf_19"/>
    <property type="match status" value="1"/>
</dbReference>
<gene>
    <name evidence="1" type="ORF">B0I32_14413</name>
</gene>
<accession>A0A2T0LT06</accession>
<dbReference type="InterPro" id="IPR029063">
    <property type="entry name" value="SAM-dependent_MTases_sf"/>
</dbReference>
<evidence type="ECO:0000313" key="1">
    <source>
        <dbReference type="EMBL" id="PRX46796.1"/>
    </source>
</evidence>
<dbReference type="AlphaFoldDB" id="A0A2T0LT06"/>
<evidence type="ECO:0000313" key="2">
    <source>
        <dbReference type="Proteomes" id="UP000238312"/>
    </source>
</evidence>
<dbReference type="Gene3D" id="3.40.50.150">
    <property type="entry name" value="Vaccinia Virus protein VP39"/>
    <property type="match status" value="1"/>
</dbReference>
<name>A0A2T0LT06_9ACTN</name>
<keyword evidence="1" id="KW-0489">Methyltransferase</keyword>
<dbReference type="InterPro" id="IPR006764">
    <property type="entry name" value="SAM_dep_MeTrfase_SAV2177_type"/>
</dbReference>
<proteinExistence type="predicted"/>
<sequence>MVYVDNDPVVLVHARALLANNPGTVVAPADLRDPVALLNHPTVQGHLDFTQPVGVLLLAILHFIPDDQEASRIVAELRHPLVPGSHLAISHGHPGELTGDLVEKGRELYGRTRQGAVVGRTRAEMAAWLEGLELLAPGIVPVQGWHPEDDFDPIPGPAEPGVFGMVARVPSREV</sequence>
<protein>
    <submittedName>
        <fullName evidence="1">S-adenosyl methyltransferase</fullName>
    </submittedName>
</protein>
<dbReference type="SUPFAM" id="SSF53335">
    <property type="entry name" value="S-adenosyl-L-methionine-dependent methyltransferases"/>
    <property type="match status" value="1"/>
</dbReference>
<organism evidence="1 2">
    <name type="scientific">Nonomuraea fuscirosea</name>
    <dbReference type="NCBI Taxonomy" id="1291556"/>
    <lineage>
        <taxon>Bacteria</taxon>
        <taxon>Bacillati</taxon>
        <taxon>Actinomycetota</taxon>
        <taxon>Actinomycetes</taxon>
        <taxon>Streptosporangiales</taxon>
        <taxon>Streptosporangiaceae</taxon>
        <taxon>Nonomuraea</taxon>
    </lineage>
</organism>
<dbReference type="Proteomes" id="UP000238312">
    <property type="component" value="Unassembled WGS sequence"/>
</dbReference>
<dbReference type="GO" id="GO:0008168">
    <property type="term" value="F:methyltransferase activity"/>
    <property type="evidence" value="ECO:0007669"/>
    <property type="project" value="UniProtKB-KW"/>
</dbReference>
<keyword evidence="1" id="KW-0808">Transferase</keyword>
<dbReference type="EMBL" id="PVNG01000044">
    <property type="protein sequence ID" value="PRX46796.1"/>
    <property type="molecule type" value="Genomic_DNA"/>
</dbReference>